<reference evidence="1 2" key="1">
    <citation type="journal article" date="2021" name="Plant Biotechnol. J.">
        <title>Multi-omics assisted identification of the key and species-specific regulatory components of drought-tolerant mechanisms in Gossypium stocksii.</title>
        <authorList>
            <person name="Yu D."/>
            <person name="Ke L."/>
            <person name="Zhang D."/>
            <person name="Wu Y."/>
            <person name="Sun Y."/>
            <person name="Mei J."/>
            <person name="Sun J."/>
            <person name="Sun Y."/>
        </authorList>
    </citation>
    <scope>NUCLEOTIDE SEQUENCE [LARGE SCALE GENOMIC DNA]</scope>
    <source>
        <strain evidence="2">cv. E1</strain>
        <tissue evidence="1">Leaf</tissue>
    </source>
</reference>
<name>A0A9D3VH20_9ROSI</name>
<proteinExistence type="predicted"/>
<evidence type="ECO:0000313" key="1">
    <source>
        <dbReference type="EMBL" id="KAH1082319.1"/>
    </source>
</evidence>
<gene>
    <name evidence="1" type="ORF">J1N35_022080</name>
</gene>
<comment type="caution">
    <text evidence="1">The sequence shown here is derived from an EMBL/GenBank/DDBJ whole genome shotgun (WGS) entry which is preliminary data.</text>
</comment>
<dbReference type="PANTHER" id="PTHR33116:SF86">
    <property type="entry name" value="REVERSE TRANSCRIPTASE DOMAIN-CONTAINING PROTEIN"/>
    <property type="match status" value="1"/>
</dbReference>
<keyword evidence="2" id="KW-1185">Reference proteome</keyword>
<sequence>MAGRFTLAQSVVLTIPNYFIKSMKIPKGVCDEIERLARQFIWGSNTKGRKLALVDWGDNMSTSCLWWTQFKASISLPIKRSYGHA</sequence>
<dbReference type="EMBL" id="JAIQCV010000007">
    <property type="protein sequence ID" value="KAH1082319.1"/>
    <property type="molecule type" value="Genomic_DNA"/>
</dbReference>
<evidence type="ECO:0000313" key="2">
    <source>
        <dbReference type="Proteomes" id="UP000828251"/>
    </source>
</evidence>
<dbReference type="OrthoDB" id="1001947at2759"/>
<dbReference type="PANTHER" id="PTHR33116">
    <property type="entry name" value="REVERSE TRANSCRIPTASE ZINC-BINDING DOMAIN-CONTAINING PROTEIN-RELATED-RELATED"/>
    <property type="match status" value="1"/>
</dbReference>
<dbReference type="Proteomes" id="UP000828251">
    <property type="component" value="Unassembled WGS sequence"/>
</dbReference>
<protein>
    <recommendedName>
        <fullName evidence="3">Reverse transcriptase zinc-binding domain-containing protein</fullName>
    </recommendedName>
</protein>
<dbReference type="AlphaFoldDB" id="A0A9D3VH20"/>
<organism evidence="1 2">
    <name type="scientific">Gossypium stocksii</name>
    <dbReference type="NCBI Taxonomy" id="47602"/>
    <lineage>
        <taxon>Eukaryota</taxon>
        <taxon>Viridiplantae</taxon>
        <taxon>Streptophyta</taxon>
        <taxon>Embryophyta</taxon>
        <taxon>Tracheophyta</taxon>
        <taxon>Spermatophyta</taxon>
        <taxon>Magnoliopsida</taxon>
        <taxon>eudicotyledons</taxon>
        <taxon>Gunneridae</taxon>
        <taxon>Pentapetalae</taxon>
        <taxon>rosids</taxon>
        <taxon>malvids</taxon>
        <taxon>Malvales</taxon>
        <taxon>Malvaceae</taxon>
        <taxon>Malvoideae</taxon>
        <taxon>Gossypium</taxon>
    </lineage>
</organism>
<accession>A0A9D3VH20</accession>
<evidence type="ECO:0008006" key="3">
    <source>
        <dbReference type="Google" id="ProtNLM"/>
    </source>
</evidence>